<gene>
    <name evidence="2" type="ORF">MsAc7_03200</name>
</gene>
<keyword evidence="3" id="KW-1185">Reference proteome</keyword>
<evidence type="ECO:0000256" key="1">
    <source>
        <dbReference type="SAM" id="Phobius"/>
    </source>
</evidence>
<sequence>MSPELFFLFCLIFTEMGFLLGLVIIEIYGGWD</sequence>
<accession>A0AA96V3I9</accession>
<keyword evidence="1" id="KW-0472">Membrane</keyword>
<proteinExistence type="predicted"/>
<protein>
    <submittedName>
        <fullName evidence="2">Uncharacterized protein</fullName>
    </submittedName>
</protein>
<name>A0AA96V3I9_9EURY</name>
<dbReference type="EMBL" id="CP131060">
    <property type="protein sequence ID" value="WNY24795.1"/>
    <property type="molecule type" value="Genomic_DNA"/>
</dbReference>
<evidence type="ECO:0000313" key="3">
    <source>
        <dbReference type="Proteomes" id="UP001303587"/>
    </source>
</evidence>
<reference evidence="2 3" key="1">
    <citation type="submission" date="2023-07" db="EMBL/GenBank/DDBJ databases">
        <title>Closed genoem sequence of Methanosarcinaceae archaeon Ac7.</title>
        <authorList>
            <person name="Poehlein A."/>
            <person name="Protasov E."/>
            <person name="Platt K."/>
            <person name="Reeh H."/>
            <person name="Daniel R."/>
            <person name="Brune A."/>
        </authorList>
    </citation>
    <scope>NUCLEOTIDE SEQUENCE [LARGE SCALE GENOMIC DNA]</scope>
    <source>
        <strain evidence="2 3">Ac7</strain>
    </source>
</reference>
<dbReference type="Proteomes" id="UP001303587">
    <property type="component" value="Chromosome"/>
</dbReference>
<keyword evidence="1" id="KW-0812">Transmembrane</keyword>
<organism evidence="2 3">
    <name type="scientific">Methanolapillus millepedarum</name>
    <dbReference type="NCBI Taxonomy" id="3028296"/>
    <lineage>
        <taxon>Archaea</taxon>
        <taxon>Methanobacteriati</taxon>
        <taxon>Methanobacteriota</taxon>
        <taxon>Stenosarchaea group</taxon>
        <taxon>Methanomicrobia</taxon>
        <taxon>Methanosarcinales</taxon>
        <taxon>Methanosarcinaceae</taxon>
        <taxon>Methanolapillus</taxon>
    </lineage>
</organism>
<keyword evidence="1" id="KW-1133">Transmembrane helix</keyword>
<feature type="transmembrane region" description="Helical" evidence="1">
    <location>
        <begin position="6"/>
        <end position="28"/>
    </location>
</feature>
<dbReference type="AlphaFoldDB" id="A0AA96V3I9"/>
<evidence type="ECO:0000313" key="2">
    <source>
        <dbReference type="EMBL" id="WNY24795.1"/>
    </source>
</evidence>